<dbReference type="OrthoDB" id="29024at2759"/>
<proteinExistence type="predicted"/>
<dbReference type="InterPro" id="IPR029052">
    <property type="entry name" value="Metallo-depent_PP-like"/>
</dbReference>
<name>A0A0D0CB81_9AGAR</name>
<dbReference type="Pfam" id="PF16655">
    <property type="entry name" value="PhoD_N"/>
    <property type="match status" value="1"/>
</dbReference>
<dbReference type="PANTHER" id="PTHR43606:SF7">
    <property type="entry name" value="PHOSPHATASE, PUTATIVE (AFU_ORTHOLOGUE AFUA_6G08710)-RELATED"/>
    <property type="match status" value="1"/>
</dbReference>
<dbReference type="InterPro" id="IPR038607">
    <property type="entry name" value="PhoD-like_sf"/>
</dbReference>
<accession>A0A0D0CB81</accession>
<feature type="chain" id="PRO_5002208263" evidence="1">
    <location>
        <begin position="20"/>
        <end position="612"/>
    </location>
</feature>
<gene>
    <name evidence="4" type="ORF">GYMLUDRAFT_44191</name>
</gene>
<dbReference type="InterPro" id="IPR018946">
    <property type="entry name" value="PhoD-like_MPP"/>
</dbReference>
<dbReference type="HOGENOM" id="CLU_015982_0_0_1"/>
<evidence type="ECO:0000259" key="3">
    <source>
        <dbReference type="Pfam" id="PF16655"/>
    </source>
</evidence>
<dbReference type="SUPFAM" id="SSF56300">
    <property type="entry name" value="Metallo-dependent phosphatases"/>
    <property type="match status" value="1"/>
</dbReference>
<keyword evidence="5" id="KW-1185">Reference proteome</keyword>
<dbReference type="InterPro" id="IPR052900">
    <property type="entry name" value="Phospholipid_Metab_Enz"/>
</dbReference>
<keyword evidence="1" id="KW-0732">Signal</keyword>
<dbReference type="Pfam" id="PF09423">
    <property type="entry name" value="PhoD"/>
    <property type="match status" value="1"/>
</dbReference>
<feature type="domain" description="PhoD-like phosphatase metallophosphatase" evidence="2">
    <location>
        <begin position="207"/>
        <end position="562"/>
    </location>
</feature>
<dbReference type="EMBL" id="KN834778">
    <property type="protein sequence ID" value="KIK59749.1"/>
    <property type="molecule type" value="Genomic_DNA"/>
</dbReference>
<feature type="signal peptide" evidence="1">
    <location>
        <begin position="1"/>
        <end position="19"/>
    </location>
</feature>
<protein>
    <submittedName>
        <fullName evidence="4">Unplaced genomic scaffold GYMLUscaffold_30, whole genome shotgun sequence</fullName>
    </submittedName>
</protein>
<evidence type="ECO:0000256" key="1">
    <source>
        <dbReference type="SAM" id="SignalP"/>
    </source>
</evidence>
<organism evidence="4 5">
    <name type="scientific">Collybiopsis luxurians FD-317 M1</name>
    <dbReference type="NCBI Taxonomy" id="944289"/>
    <lineage>
        <taxon>Eukaryota</taxon>
        <taxon>Fungi</taxon>
        <taxon>Dikarya</taxon>
        <taxon>Basidiomycota</taxon>
        <taxon>Agaricomycotina</taxon>
        <taxon>Agaricomycetes</taxon>
        <taxon>Agaricomycetidae</taxon>
        <taxon>Agaricales</taxon>
        <taxon>Marasmiineae</taxon>
        <taxon>Omphalotaceae</taxon>
        <taxon>Collybiopsis</taxon>
        <taxon>Collybiopsis luxurians</taxon>
    </lineage>
</organism>
<feature type="domain" description="Phospholipase D N-terminal" evidence="3">
    <location>
        <begin position="92"/>
        <end position="188"/>
    </location>
</feature>
<dbReference type="Gene3D" id="3.60.21.70">
    <property type="entry name" value="PhoD-like phosphatase"/>
    <property type="match status" value="1"/>
</dbReference>
<reference evidence="4 5" key="1">
    <citation type="submission" date="2014-04" db="EMBL/GenBank/DDBJ databases">
        <title>Evolutionary Origins and Diversification of the Mycorrhizal Mutualists.</title>
        <authorList>
            <consortium name="DOE Joint Genome Institute"/>
            <consortium name="Mycorrhizal Genomics Consortium"/>
            <person name="Kohler A."/>
            <person name="Kuo A."/>
            <person name="Nagy L.G."/>
            <person name="Floudas D."/>
            <person name="Copeland A."/>
            <person name="Barry K.W."/>
            <person name="Cichocki N."/>
            <person name="Veneault-Fourrey C."/>
            <person name="LaButti K."/>
            <person name="Lindquist E.A."/>
            <person name="Lipzen A."/>
            <person name="Lundell T."/>
            <person name="Morin E."/>
            <person name="Murat C."/>
            <person name="Riley R."/>
            <person name="Ohm R."/>
            <person name="Sun H."/>
            <person name="Tunlid A."/>
            <person name="Henrissat B."/>
            <person name="Grigoriev I.V."/>
            <person name="Hibbett D.S."/>
            <person name="Martin F."/>
        </authorList>
    </citation>
    <scope>NUCLEOTIDE SEQUENCE [LARGE SCALE GENOMIC DNA]</scope>
    <source>
        <strain evidence="4 5">FD-317 M1</strain>
    </source>
</reference>
<sequence length="612" mass="67653">MFSTLVLPLALCFVALCEATALYDRNLAYRSPFAGHSQSSVDTREIEKRHIAHVRRQTEVANHFDDEHYPTFYGGDFSNSPFIWSGGLNFTHSVASGDPLDNSVLLWTRAVPIGNPDQSVPVCVSFKISSSSELHGDIVDSGEAFTSYDVDWTLKVEATGLHPDTKYFFQFSDCTNPATQSVIGTTRTLPSPDTPANQVNGGKPLTLAVFSCSQYQAGWFNAYGYAAHNTSAEIFVHLGDYIYESLGNGAPIGRQTLGRELATIHDYRQRLNQYRTDASLVAAHQSGPWITVWDDHEVADQSWKAGTADSNDSTIGCEFSPSGACFTDRKLAAVRAYHEWMPIRQVDVDDKLRIWRNFEIGKLLDLTMLDTRQYDRDITDLYYNTEVINTLSTFPNRSLMGFEQEKWFFNQLSQSQKRGAVWRVVGQQIVFTQLNESGSIDVDAWDGYRANRERIINYLYDNKISNTVVLSGDSHANWVSDLAHPNDSTTYDPLTGKGAIGVEFAGTAVTSGSSFGTNISPAAADVKSTAYVAANLDLQWSEGSYRGFFTLTIDPNTMHTTFYAMRNITFANLDGFASANFVVKAGENRLSRPVAGGSTLAGVLKFNGTKGV</sequence>
<dbReference type="AlphaFoldDB" id="A0A0D0CB81"/>
<dbReference type="InterPro" id="IPR032093">
    <property type="entry name" value="PhoD_N"/>
</dbReference>
<dbReference type="CDD" id="cd07389">
    <property type="entry name" value="MPP_PhoD"/>
    <property type="match status" value="1"/>
</dbReference>
<evidence type="ECO:0000313" key="4">
    <source>
        <dbReference type="EMBL" id="KIK59749.1"/>
    </source>
</evidence>
<dbReference type="PANTHER" id="PTHR43606">
    <property type="entry name" value="PHOSPHATASE, PUTATIVE (AFU_ORTHOLOGUE AFUA_6G08710)-RELATED"/>
    <property type="match status" value="1"/>
</dbReference>
<dbReference type="Gene3D" id="2.60.40.380">
    <property type="entry name" value="Purple acid phosphatase-like, N-terminal"/>
    <property type="match status" value="1"/>
</dbReference>
<evidence type="ECO:0000259" key="2">
    <source>
        <dbReference type="Pfam" id="PF09423"/>
    </source>
</evidence>
<dbReference type="Proteomes" id="UP000053593">
    <property type="component" value="Unassembled WGS sequence"/>
</dbReference>
<evidence type="ECO:0000313" key="5">
    <source>
        <dbReference type="Proteomes" id="UP000053593"/>
    </source>
</evidence>